<evidence type="ECO:0000313" key="7">
    <source>
        <dbReference type="Proteomes" id="UP000717624"/>
    </source>
</evidence>
<dbReference type="PRINTS" id="PR01272">
    <property type="entry name" value="ACUCPROTEIN"/>
</dbReference>
<dbReference type="Pfam" id="PF00850">
    <property type="entry name" value="Hist_deacetyl"/>
    <property type="match status" value="1"/>
</dbReference>
<dbReference type="AlphaFoldDB" id="A0A939BSS9"/>
<dbReference type="InterPro" id="IPR023801">
    <property type="entry name" value="His_deacetylse_dom"/>
</dbReference>
<dbReference type="InterPro" id="IPR003085">
    <property type="entry name" value="AcuC"/>
</dbReference>
<evidence type="ECO:0000256" key="3">
    <source>
        <dbReference type="ARBA" id="ARBA00020218"/>
    </source>
</evidence>
<keyword evidence="4" id="KW-0006">Acetoin catabolism</keyword>
<keyword evidence="7" id="KW-1185">Reference proteome</keyword>
<organism evidence="6 7">
    <name type="scientific">Brevibacillus fulvus</name>
    <dbReference type="NCBI Taxonomy" id="1125967"/>
    <lineage>
        <taxon>Bacteria</taxon>
        <taxon>Bacillati</taxon>
        <taxon>Bacillota</taxon>
        <taxon>Bacilli</taxon>
        <taxon>Bacillales</taxon>
        <taxon>Paenibacillaceae</taxon>
        <taxon>Brevibacillus</taxon>
    </lineage>
</organism>
<dbReference type="PANTHER" id="PTHR10625:SF10">
    <property type="entry name" value="HISTONE DEACETYLASE HDAC1"/>
    <property type="match status" value="1"/>
</dbReference>
<name>A0A939BSS9_9BACL</name>
<dbReference type="InterPro" id="IPR000286">
    <property type="entry name" value="HDACs"/>
</dbReference>
<accession>A0A939BSS9</accession>
<protein>
    <recommendedName>
        <fullName evidence="3">Acetoin utilization protein AcuC</fullName>
    </recommendedName>
</protein>
<dbReference type="GO" id="GO:0004407">
    <property type="term" value="F:histone deacetylase activity"/>
    <property type="evidence" value="ECO:0007669"/>
    <property type="project" value="TreeGrafter"/>
</dbReference>
<dbReference type="GO" id="GO:0040029">
    <property type="term" value="P:epigenetic regulation of gene expression"/>
    <property type="evidence" value="ECO:0007669"/>
    <property type="project" value="TreeGrafter"/>
</dbReference>
<dbReference type="SUPFAM" id="SSF52768">
    <property type="entry name" value="Arginase/deacetylase"/>
    <property type="match status" value="1"/>
</dbReference>
<evidence type="ECO:0000256" key="2">
    <source>
        <dbReference type="ARBA" id="ARBA00005947"/>
    </source>
</evidence>
<feature type="domain" description="Histone deacetylase" evidence="5">
    <location>
        <begin position="22"/>
        <end position="319"/>
    </location>
</feature>
<dbReference type="InterPro" id="IPR037138">
    <property type="entry name" value="His_deacetylse_dom_sf"/>
</dbReference>
<dbReference type="Gene3D" id="3.40.800.20">
    <property type="entry name" value="Histone deacetylase domain"/>
    <property type="match status" value="1"/>
</dbReference>
<dbReference type="CDD" id="cd09994">
    <property type="entry name" value="HDAC_AcuC_like"/>
    <property type="match status" value="1"/>
</dbReference>
<gene>
    <name evidence="6" type="ORF">JOD01_002403</name>
</gene>
<evidence type="ECO:0000313" key="6">
    <source>
        <dbReference type="EMBL" id="MBM7590793.1"/>
    </source>
</evidence>
<reference evidence="6" key="1">
    <citation type="submission" date="2021-01" db="EMBL/GenBank/DDBJ databases">
        <title>Genomic Encyclopedia of Type Strains, Phase IV (KMG-IV): sequencing the most valuable type-strain genomes for metagenomic binning, comparative biology and taxonomic classification.</title>
        <authorList>
            <person name="Goeker M."/>
        </authorList>
    </citation>
    <scope>NUCLEOTIDE SEQUENCE</scope>
    <source>
        <strain evidence="6">DSM 25523</strain>
    </source>
</reference>
<evidence type="ECO:0000256" key="4">
    <source>
        <dbReference type="ARBA" id="ARBA00022627"/>
    </source>
</evidence>
<dbReference type="Proteomes" id="UP000717624">
    <property type="component" value="Unassembled WGS sequence"/>
</dbReference>
<dbReference type="EMBL" id="JAFBEB010000007">
    <property type="protein sequence ID" value="MBM7590793.1"/>
    <property type="molecule type" value="Genomic_DNA"/>
</dbReference>
<sequence>MDSRSRLIYSPAFTSYYFHKHHPFNQQRLLLMYDLMQAYRLLDEAEIVAPRYATDEEIALIHDQRYMETVRALGHSADLSAVADSYGLGSEDCPVFPRMHEAASLIVGGTLRAAELVMTGQADHAFNPAGGLHHAQRGRASGFCIYNDCSIVIAYLRKHWNARVMYIDTDAHHGDGVQWAFYDDPNVLTVSIHETGKYLFPGTGNVTERGDGSGYGYSLNLPLDAFTEDDSFIELYQQLVSKAAYHFQPDVIVSQNGCDAHAYDPLTHLSCSMRIYQAIPRLAHQLAHELCGGRWIAVGGGGYDIWRVVPRAWTILWSEMSGRPLQDGTLPEVWRANWQPQSELALPTHLFDDAAPFPPIPRRKEIEETNRRMLERAMFLLA</sequence>
<comment type="caution">
    <text evidence="6">The sequence shown here is derived from an EMBL/GenBank/DDBJ whole genome shotgun (WGS) entry which is preliminary data.</text>
</comment>
<evidence type="ECO:0000256" key="1">
    <source>
        <dbReference type="ARBA" id="ARBA00005101"/>
    </source>
</evidence>
<comment type="similarity">
    <text evidence="2">Belongs to the histone deacetylase family.</text>
</comment>
<dbReference type="RefSeq" id="WP_204518538.1">
    <property type="nucleotide sequence ID" value="NZ_BAABIN010000016.1"/>
</dbReference>
<proteinExistence type="inferred from homology"/>
<dbReference type="GO" id="GO:0045150">
    <property type="term" value="P:acetoin catabolic process"/>
    <property type="evidence" value="ECO:0007669"/>
    <property type="project" value="UniProtKB-KW"/>
</dbReference>
<dbReference type="PRINTS" id="PR01270">
    <property type="entry name" value="HDASUPER"/>
</dbReference>
<evidence type="ECO:0000259" key="5">
    <source>
        <dbReference type="Pfam" id="PF00850"/>
    </source>
</evidence>
<comment type="pathway">
    <text evidence="1">Ketone degradation; acetoin degradation.</text>
</comment>
<dbReference type="InterPro" id="IPR023696">
    <property type="entry name" value="Ureohydrolase_dom_sf"/>
</dbReference>
<dbReference type="PANTHER" id="PTHR10625">
    <property type="entry name" value="HISTONE DEACETYLASE HDAC1-RELATED"/>
    <property type="match status" value="1"/>
</dbReference>